<dbReference type="AlphaFoldDB" id="A0A2D0RZ86"/>
<gene>
    <name evidence="3" type="primary">LOC108272125</name>
</gene>
<name>A0A2D0RZ86_ICTPU</name>
<evidence type="ECO:0000313" key="2">
    <source>
        <dbReference type="Proteomes" id="UP000221080"/>
    </source>
</evidence>
<feature type="signal peptide" evidence="1">
    <location>
        <begin position="1"/>
        <end position="18"/>
    </location>
</feature>
<protein>
    <submittedName>
        <fullName evidence="3">Mucin-5AC isoform X1</fullName>
    </submittedName>
</protein>
<evidence type="ECO:0000313" key="3">
    <source>
        <dbReference type="RefSeq" id="XP_017335813.2"/>
    </source>
</evidence>
<proteinExistence type="predicted"/>
<dbReference type="Proteomes" id="UP000221080">
    <property type="component" value="Chromosome 11"/>
</dbReference>
<accession>A0A2D0RZ86</accession>
<keyword evidence="2" id="KW-1185">Reference proteome</keyword>
<dbReference type="KEGG" id="ipu:108272125"/>
<reference evidence="3" key="2">
    <citation type="submission" date="2025-08" db="UniProtKB">
        <authorList>
            <consortium name="RefSeq"/>
        </authorList>
    </citation>
    <scope>IDENTIFICATION</scope>
    <source>
        <tissue evidence="3">Blood</tissue>
    </source>
</reference>
<keyword evidence="1" id="KW-0732">Signal</keyword>
<feature type="chain" id="PRO_5039929839" evidence="1">
    <location>
        <begin position="19"/>
        <end position="781"/>
    </location>
</feature>
<organism evidence="2 3">
    <name type="scientific">Ictalurus punctatus</name>
    <name type="common">Channel catfish</name>
    <name type="synonym">Silurus punctatus</name>
    <dbReference type="NCBI Taxonomy" id="7998"/>
    <lineage>
        <taxon>Eukaryota</taxon>
        <taxon>Metazoa</taxon>
        <taxon>Chordata</taxon>
        <taxon>Craniata</taxon>
        <taxon>Vertebrata</taxon>
        <taxon>Euteleostomi</taxon>
        <taxon>Actinopterygii</taxon>
        <taxon>Neopterygii</taxon>
        <taxon>Teleostei</taxon>
        <taxon>Ostariophysi</taxon>
        <taxon>Siluriformes</taxon>
        <taxon>Ictaluridae</taxon>
        <taxon>Ictalurus</taxon>
    </lineage>
</organism>
<reference evidence="2" key="1">
    <citation type="journal article" date="2016" name="Nat. Commun.">
        <title>The channel catfish genome sequence provides insights into the evolution of scale formation in teleosts.</title>
        <authorList>
            <person name="Liu Z."/>
            <person name="Liu S."/>
            <person name="Yao J."/>
            <person name="Bao L."/>
            <person name="Zhang J."/>
            <person name="Li Y."/>
            <person name="Jiang C."/>
            <person name="Sun L."/>
            <person name="Wang R."/>
            <person name="Zhang Y."/>
            <person name="Zhou T."/>
            <person name="Zeng Q."/>
            <person name="Fu Q."/>
            <person name="Gao S."/>
            <person name="Li N."/>
            <person name="Koren S."/>
            <person name="Jiang Y."/>
            <person name="Zimin A."/>
            <person name="Xu P."/>
            <person name="Phillippy A.M."/>
            <person name="Geng X."/>
            <person name="Song L."/>
            <person name="Sun F."/>
            <person name="Li C."/>
            <person name="Wang X."/>
            <person name="Chen A."/>
            <person name="Jin Y."/>
            <person name="Yuan Z."/>
            <person name="Yang Y."/>
            <person name="Tan S."/>
            <person name="Peatman E."/>
            <person name="Lu J."/>
            <person name="Qin Z."/>
            <person name="Dunham R."/>
            <person name="Li Z."/>
            <person name="Sonstegard T."/>
            <person name="Feng J."/>
            <person name="Danzmann R.G."/>
            <person name="Schroeder S."/>
            <person name="Scheffler B."/>
            <person name="Duke M.V."/>
            <person name="Ballard L."/>
            <person name="Kucuktas H."/>
            <person name="Kaltenboeck L."/>
            <person name="Liu H."/>
            <person name="Armbruster J."/>
            <person name="Xie Y."/>
            <person name="Kirby M.L."/>
            <person name="Tian Y."/>
            <person name="Flanagan M.E."/>
            <person name="Mu W."/>
            <person name="Waldbieser G.C."/>
        </authorList>
    </citation>
    <scope>NUCLEOTIDE SEQUENCE [LARGE SCALE GENOMIC DNA]</scope>
    <source>
        <strain evidence="2">SDA103</strain>
    </source>
</reference>
<dbReference type="RefSeq" id="XP_017335813.2">
    <property type="nucleotide sequence ID" value="XM_017480324.3"/>
</dbReference>
<dbReference type="GeneID" id="108272125"/>
<evidence type="ECO:0000256" key="1">
    <source>
        <dbReference type="SAM" id="SignalP"/>
    </source>
</evidence>
<sequence length="781" mass="85230">MWQANFLIIVYATLGSFCLEIVPKANVTFEMSNAARHFGRLVIGSSTKLISNKNKESNSTNQQAVLEDTEGYQSDQPTSTAWHKMVESKLRRLKPTVYCGGDAMTLRVQGSTMPNFMIDGDFYSGDGPVPLTQIPANCGLSVTQGPTDAVFNVDYQGCHVTQQADGHVLPLRLWGMPVKISCPLAPYALPTVSCLASGMVTKISCKSADVLKLKVNGKWDPFIPESSTCGITAESETDRVVINAPYQSSCWQIKGGERFLSILCGNEEFIFSCPDFQDPHLYGHVRIISSHNHDPNVTSPTDSIMATNIATTGLASNPEQPMSYPFSHMYYGYDWAIPARTTTAPSVTSSPTKNAPSTISTSKTVDMMYPFPEMYYPFSPMSNGKPMPQGYHWPFPAKAPTIAPTTTVPTTTTATTTTSTTVASNPQQSAYAFNQMHYPFGPMLYHQNPMPHGYNWAFPAKAPTTAPTTTVPTTTTSTTVASNPQQSAYAFNQMHYPFGPMLYHQNPMPHGYNWAFPAKAPTTAPTTTVPTTTTATTTTSTTVASNPQQSAYAFNQMYYPFGPMHYHYKPIPYGYPWAFPAKAPTTSPTTTAPTTKTTTPQSTATTLTTVANDSQQSVYSFNQMYSPFGSMHCHHRPSHHLGYPLIFPAKASTTAPNKPAPTIKTFATTTKAATNSTSTIIASNPQQSAYPLNQMHHTVGSILYPQKPVLHGYPLAFPPKAHTTAPTTKTAITATIPTIVASNLQQSVYPFNQMSSLFSPMHYQYKPTRLGSHFTSDLPAL</sequence>